<sequence length="571" mass="58107">MVSVVGRMLRHKMCAVSVAVVGGADALQSVRFPLLFSVVHSVLSILPSVYAPLPYYPAYSQYPGSYRSSYGLAPYSSSFYGKPSYAYSNPNNGYAGVSAYEGPSYGMNAYWQPGIAYSPNGAYGSYAAGGYGGAAGGYGGAATPYGGLSSPYGGMGPYGDLCRDRSADCALTASSGQCAMTARILCPQSCGVGCAGGVGLPYPQSPYYADQQGYSQQLANTGGYGYGSAYGTAYNSGGGYGSVLGGDYGSPTNGAGYGAAAAAAGGDYGGGPSFACRDSHLYGCQQWAAQGLCQQTPDYMQNYCRASCNVCNGGTQYGSLSGAPNGGSGYGPGVGGYGPASGGVFGANGYGVGGGQPYGVPPGSEYGGQGFGPLGNFGNIPPAATSQFASGPFPAFTTPTDLAGAEFAGGVSPSAPMPPLNSFYSPFYPYRSLLSSANERKEEKQQKGAKSSDPSEVISRNHSTIPKMKGNILQVLFSEDEPTSEQSSWTAGLPSASSTGTGTGTGTSIFEQSPSRMSALFNTAAASADGAPLTMSWPPPSSLSTQHSSLSKLVRMDDLVMDKAKEKKSKS</sequence>
<feature type="region of interest" description="Disordered" evidence="2">
    <location>
        <begin position="437"/>
        <end position="464"/>
    </location>
</feature>
<protein>
    <submittedName>
        <fullName evidence="5">ShKT domain-containing protein</fullName>
    </submittedName>
</protein>
<dbReference type="WBParaSite" id="Gr19_v10_g7285.t2">
    <property type="protein sequence ID" value="Gr19_v10_g7285.t2"/>
    <property type="gene ID" value="Gr19_v10_g7285"/>
</dbReference>
<keyword evidence="4" id="KW-1185">Reference proteome</keyword>
<feature type="region of interest" description="Disordered" evidence="2">
    <location>
        <begin position="479"/>
        <end position="507"/>
    </location>
</feature>
<dbReference type="Pfam" id="PF01549">
    <property type="entry name" value="ShK"/>
    <property type="match status" value="2"/>
</dbReference>
<organism evidence="4 5">
    <name type="scientific">Globodera rostochiensis</name>
    <name type="common">Golden nematode worm</name>
    <name type="synonym">Heterodera rostochiensis</name>
    <dbReference type="NCBI Taxonomy" id="31243"/>
    <lineage>
        <taxon>Eukaryota</taxon>
        <taxon>Metazoa</taxon>
        <taxon>Ecdysozoa</taxon>
        <taxon>Nematoda</taxon>
        <taxon>Chromadorea</taxon>
        <taxon>Rhabditida</taxon>
        <taxon>Tylenchina</taxon>
        <taxon>Tylenchomorpha</taxon>
        <taxon>Tylenchoidea</taxon>
        <taxon>Heteroderidae</taxon>
        <taxon>Heteroderinae</taxon>
        <taxon>Globodera</taxon>
    </lineage>
</organism>
<dbReference type="SMART" id="SM00254">
    <property type="entry name" value="ShKT"/>
    <property type="match status" value="2"/>
</dbReference>
<evidence type="ECO:0000313" key="4">
    <source>
        <dbReference type="Proteomes" id="UP000887572"/>
    </source>
</evidence>
<evidence type="ECO:0000313" key="5">
    <source>
        <dbReference type="WBParaSite" id="Gr19_v10_g7285.t2"/>
    </source>
</evidence>
<feature type="domain" description="ShKT" evidence="3">
    <location>
        <begin position="276"/>
        <end position="311"/>
    </location>
</feature>
<feature type="region of interest" description="Disordered" evidence="2">
    <location>
        <begin position="530"/>
        <end position="550"/>
    </location>
</feature>
<dbReference type="Gene3D" id="1.10.10.1940">
    <property type="match status" value="1"/>
</dbReference>
<proteinExistence type="predicted"/>
<evidence type="ECO:0000256" key="2">
    <source>
        <dbReference type="SAM" id="MobiDB-lite"/>
    </source>
</evidence>
<dbReference type="AlphaFoldDB" id="A0A914I689"/>
<dbReference type="Proteomes" id="UP000887572">
    <property type="component" value="Unplaced"/>
</dbReference>
<evidence type="ECO:0000259" key="3">
    <source>
        <dbReference type="PROSITE" id="PS51670"/>
    </source>
</evidence>
<comment type="caution">
    <text evidence="1">Lacks conserved residue(s) required for the propagation of feature annotation.</text>
</comment>
<accession>A0A914I689</accession>
<dbReference type="PROSITE" id="PS51670">
    <property type="entry name" value="SHKT"/>
    <property type="match status" value="1"/>
</dbReference>
<feature type="compositionally biased region" description="Polar residues" evidence="2">
    <location>
        <begin position="448"/>
        <end position="464"/>
    </location>
</feature>
<name>A0A914I689_GLORO</name>
<reference evidence="5" key="1">
    <citation type="submission" date="2022-11" db="UniProtKB">
        <authorList>
            <consortium name="WormBaseParasite"/>
        </authorList>
    </citation>
    <scope>IDENTIFICATION</scope>
</reference>
<dbReference type="InterPro" id="IPR003582">
    <property type="entry name" value="ShKT_dom"/>
</dbReference>
<evidence type="ECO:0000256" key="1">
    <source>
        <dbReference type="PROSITE-ProRule" id="PRU01005"/>
    </source>
</evidence>